<reference evidence="2" key="1">
    <citation type="submission" date="2016-10" db="EMBL/GenBank/DDBJ databases">
        <authorList>
            <person name="Varghese N."/>
            <person name="Submissions S."/>
        </authorList>
    </citation>
    <scope>NUCLEOTIDE SEQUENCE [LARGE SCALE GENOMIC DNA]</scope>
    <source>
        <strain evidence="2">DSM 11526</strain>
    </source>
</reference>
<dbReference type="SUPFAM" id="SSF54427">
    <property type="entry name" value="NTF2-like"/>
    <property type="match status" value="1"/>
</dbReference>
<dbReference type="EMBL" id="FNRJ01000001">
    <property type="protein sequence ID" value="SEA07552.1"/>
    <property type="molecule type" value="Genomic_DNA"/>
</dbReference>
<dbReference type="InterPro" id="IPR032710">
    <property type="entry name" value="NTF2-like_dom_sf"/>
</dbReference>
<evidence type="ECO:0000313" key="1">
    <source>
        <dbReference type="EMBL" id="SEA07552.1"/>
    </source>
</evidence>
<evidence type="ECO:0000313" key="2">
    <source>
        <dbReference type="Proteomes" id="UP000242469"/>
    </source>
</evidence>
<dbReference type="STRING" id="1122198.SAMN02745729_101396"/>
<gene>
    <name evidence="1" type="ORF">SAMN02745729_101396</name>
</gene>
<sequence length="161" mass="18405">MLSHRLGEKAPKHVDTENQFCQHAAMVVKAPLQWLSMLMLALVVSGCASLKLPTAENRLAERAEQRWHALIAGDFDQAYEYETPGYRAVYSKKAFQNRFGRHVRWVNASTQSVEIQGDIAEVRVMIGYRSLTTDGQPIDGVQPIQERWQLVDGKWWYSKSL</sequence>
<dbReference type="Proteomes" id="UP000242469">
    <property type="component" value="Unassembled WGS sequence"/>
</dbReference>
<protein>
    <recommendedName>
        <fullName evidence="3">DUF4440 domain-containing protein</fullName>
    </recommendedName>
</protein>
<dbReference type="OrthoDB" id="5738094at2"/>
<dbReference type="RefSeq" id="WP_091822259.1">
    <property type="nucleotide sequence ID" value="NZ_FNRJ01000001.1"/>
</dbReference>
<dbReference type="AlphaFoldDB" id="A0A1H3Y9J4"/>
<keyword evidence="2" id="KW-1185">Reference proteome</keyword>
<organism evidence="1 2">
    <name type="scientific">Marinobacterium iners DSM 11526</name>
    <dbReference type="NCBI Taxonomy" id="1122198"/>
    <lineage>
        <taxon>Bacteria</taxon>
        <taxon>Pseudomonadati</taxon>
        <taxon>Pseudomonadota</taxon>
        <taxon>Gammaproteobacteria</taxon>
        <taxon>Oceanospirillales</taxon>
        <taxon>Oceanospirillaceae</taxon>
        <taxon>Marinobacterium</taxon>
    </lineage>
</organism>
<proteinExistence type="predicted"/>
<evidence type="ECO:0008006" key="3">
    <source>
        <dbReference type="Google" id="ProtNLM"/>
    </source>
</evidence>
<accession>A0A1H3Y9J4</accession>
<name>A0A1H3Y9J4_9GAMM</name>